<evidence type="ECO:0000256" key="6">
    <source>
        <dbReference type="SAM" id="Phobius"/>
    </source>
</evidence>
<sequence>MTFNSRFLLGLVATLSLGAVGIALVSQYAFDMPPCAWCVMQRLIYLAIGGLCLLGLLLPAGLARRALASLGVLLAASGVLAAWYQFNVAAKLFSCDQTFADRFMTGIGLDAAVPWLFGIYASCMDAVVHVLGIEYAIWSLSLFVVLGLLLILAATRRA</sequence>
<name>A0A484NUW1_9ZZZZ</name>
<feature type="transmembrane region" description="Helical" evidence="6">
    <location>
        <begin position="7"/>
        <end position="30"/>
    </location>
</feature>
<dbReference type="InterPro" id="IPR050183">
    <property type="entry name" value="DsbB"/>
</dbReference>
<dbReference type="PANTHER" id="PTHR36570:SF3">
    <property type="entry name" value="DISULFIDE BOND FORMATION PROTEIN B"/>
    <property type="match status" value="1"/>
</dbReference>
<comment type="subcellular location">
    <subcellularLocation>
        <location evidence="1">Cell membrane</location>
        <topology evidence="1">Multi-pass membrane protein</topology>
    </subcellularLocation>
</comment>
<evidence type="ECO:0000256" key="2">
    <source>
        <dbReference type="ARBA" id="ARBA00022475"/>
    </source>
</evidence>
<dbReference type="AlphaFoldDB" id="A0A484NUW1"/>
<evidence type="ECO:0000256" key="3">
    <source>
        <dbReference type="ARBA" id="ARBA00022692"/>
    </source>
</evidence>
<organism evidence="7">
    <name type="scientific">plant metagenome</name>
    <dbReference type="NCBI Taxonomy" id="1297885"/>
    <lineage>
        <taxon>unclassified sequences</taxon>
        <taxon>metagenomes</taxon>
        <taxon>organismal metagenomes</taxon>
    </lineage>
</organism>
<evidence type="ECO:0000313" key="7">
    <source>
        <dbReference type="EMBL" id="VFR17604.1"/>
    </source>
</evidence>
<gene>
    <name evidence="8" type="ORF">ANDO1_2154</name>
    <name evidence="7" type="ORF">ANDO2_2059</name>
</gene>
<dbReference type="Gene3D" id="1.20.1550.10">
    <property type="entry name" value="DsbB-like"/>
    <property type="match status" value="1"/>
</dbReference>
<dbReference type="GO" id="GO:0015035">
    <property type="term" value="F:protein-disulfide reductase activity"/>
    <property type="evidence" value="ECO:0007669"/>
    <property type="project" value="InterPro"/>
</dbReference>
<keyword evidence="2" id="KW-1003">Cell membrane</keyword>
<evidence type="ECO:0000256" key="5">
    <source>
        <dbReference type="ARBA" id="ARBA00023136"/>
    </source>
</evidence>
<feature type="transmembrane region" description="Helical" evidence="6">
    <location>
        <begin position="42"/>
        <end position="60"/>
    </location>
</feature>
<dbReference type="InterPro" id="IPR023380">
    <property type="entry name" value="DsbB-like_sf"/>
</dbReference>
<dbReference type="EMBL" id="CAADIB010000002">
    <property type="protein sequence ID" value="VFR17604.1"/>
    <property type="molecule type" value="Genomic_DNA"/>
</dbReference>
<reference evidence="7" key="1">
    <citation type="submission" date="2019-03" db="EMBL/GenBank/DDBJ databases">
        <authorList>
            <person name="Danneels B."/>
        </authorList>
    </citation>
    <scope>NUCLEOTIDE SEQUENCE</scope>
</reference>
<dbReference type="SUPFAM" id="SSF158442">
    <property type="entry name" value="DsbB-like"/>
    <property type="match status" value="1"/>
</dbReference>
<dbReference type="PANTHER" id="PTHR36570">
    <property type="entry name" value="DISULFIDE BOND FORMATION PROTEIN B"/>
    <property type="match status" value="1"/>
</dbReference>
<dbReference type="GO" id="GO:0005886">
    <property type="term" value="C:plasma membrane"/>
    <property type="evidence" value="ECO:0007669"/>
    <property type="project" value="UniProtKB-SubCell"/>
</dbReference>
<dbReference type="EMBL" id="CAADHZ010000026">
    <property type="protein sequence ID" value="VFR34549.1"/>
    <property type="molecule type" value="Genomic_DNA"/>
</dbReference>
<evidence type="ECO:0000256" key="1">
    <source>
        <dbReference type="ARBA" id="ARBA00004651"/>
    </source>
</evidence>
<dbReference type="Pfam" id="PF02600">
    <property type="entry name" value="DsbB"/>
    <property type="match status" value="1"/>
</dbReference>
<evidence type="ECO:0000313" key="8">
    <source>
        <dbReference type="EMBL" id="VFR34549.1"/>
    </source>
</evidence>
<evidence type="ECO:0000256" key="4">
    <source>
        <dbReference type="ARBA" id="ARBA00022989"/>
    </source>
</evidence>
<proteinExistence type="predicted"/>
<keyword evidence="5 6" id="KW-0472">Membrane</keyword>
<protein>
    <submittedName>
        <fullName evidence="7">Periplasmic thiol:disulfide oxidoreductase DsbB, required for DsbA reoxidation</fullName>
    </submittedName>
</protein>
<keyword evidence="4 6" id="KW-1133">Transmembrane helix</keyword>
<accession>A0A484NUW1</accession>
<keyword evidence="3 6" id="KW-0812">Transmembrane</keyword>
<dbReference type="GO" id="GO:0006457">
    <property type="term" value="P:protein folding"/>
    <property type="evidence" value="ECO:0007669"/>
    <property type="project" value="InterPro"/>
</dbReference>
<feature type="transmembrane region" description="Helical" evidence="6">
    <location>
        <begin position="67"/>
        <end position="86"/>
    </location>
</feature>
<dbReference type="InterPro" id="IPR003752">
    <property type="entry name" value="DiS_bond_form_DsbB/BdbC"/>
</dbReference>
<feature type="transmembrane region" description="Helical" evidence="6">
    <location>
        <begin position="135"/>
        <end position="154"/>
    </location>
</feature>